<feature type="compositionally biased region" description="Low complexity" evidence="1">
    <location>
        <begin position="33"/>
        <end position="46"/>
    </location>
</feature>
<evidence type="ECO:0000313" key="3">
    <source>
        <dbReference type="Proteomes" id="UP001501578"/>
    </source>
</evidence>
<dbReference type="RefSeq" id="WP_343952234.1">
    <property type="nucleotide sequence ID" value="NZ_BAAAHQ010000024.1"/>
</dbReference>
<evidence type="ECO:0000313" key="2">
    <source>
        <dbReference type="EMBL" id="GAA0938251.1"/>
    </source>
</evidence>
<reference evidence="2 3" key="1">
    <citation type="journal article" date="2019" name="Int. J. Syst. Evol. Microbiol.">
        <title>The Global Catalogue of Microorganisms (GCM) 10K type strain sequencing project: providing services to taxonomists for standard genome sequencing and annotation.</title>
        <authorList>
            <consortium name="The Broad Institute Genomics Platform"/>
            <consortium name="The Broad Institute Genome Sequencing Center for Infectious Disease"/>
            <person name="Wu L."/>
            <person name="Ma J."/>
        </authorList>
    </citation>
    <scope>NUCLEOTIDE SEQUENCE [LARGE SCALE GENOMIC DNA]</scope>
    <source>
        <strain evidence="2 3">JCM 11136</strain>
    </source>
</reference>
<keyword evidence="3" id="KW-1185">Reference proteome</keyword>
<sequence length="54" mass="5702">MDGVPVQGTIRVGAKAEADLKIAGHTVKLSWTPFTPTTTPAATGTFDSRPFTTR</sequence>
<dbReference type="EMBL" id="BAAAHQ010000024">
    <property type="protein sequence ID" value="GAA0938251.1"/>
    <property type="molecule type" value="Genomic_DNA"/>
</dbReference>
<proteinExistence type="predicted"/>
<comment type="caution">
    <text evidence="2">The sequence shown here is derived from an EMBL/GenBank/DDBJ whole genome shotgun (WGS) entry which is preliminary data.</text>
</comment>
<name>A0ABN1Q760_9ACTN</name>
<gene>
    <name evidence="2" type="ORF">GCM10009560_48070</name>
</gene>
<evidence type="ECO:0000256" key="1">
    <source>
        <dbReference type="SAM" id="MobiDB-lite"/>
    </source>
</evidence>
<accession>A0ABN1Q760</accession>
<feature type="region of interest" description="Disordered" evidence="1">
    <location>
        <begin position="33"/>
        <end position="54"/>
    </location>
</feature>
<protein>
    <submittedName>
        <fullName evidence="2">Uncharacterized protein</fullName>
    </submittedName>
</protein>
<dbReference type="Proteomes" id="UP001501578">
    <property type="component" value="Unassembled WGS sequence"/>
</dbReference>
<organism evidence="2 3">
    <name type="scientific">Nonomuraea longicatena</name>
    <dbReference type="NCBI Taxonomy" id="83682"/>
    <lineage>
        <taxon>Bacteria</taxon>
        <taxon>Bacillati</taxon>
        <taxon>Actinomycetota</taxon>
        <taxon>Actinomycetes</taxon>
        <taxon>Streptosporangiales</taxon>
        <taxon>Streptosporangiaceae</taxon>
        <taxon>Nonomuraea</taxon>
    </lineage>
</organism>